<feature type="domain" description="FAD-binding" evidence="3">
    <location>
        <begin position="274"/>
        <end position="346"/>
    </location>
</feature>
<dbReference type="Proteomes" id="UP000002218">
    <property type="component" value="Chromosome"/>
</dbReference>
<evidence type="ECO:0000313" key="4">
    <source>
        <dbReference type="EMBL" id="ACV77956.1"/>
    </source>
</evidence>
<dbReference type="SUPFAM" id="SSF51905">
    <property type="entry name" value="FAD/NAD(P)-binding domain"/>
    <property type="match status" value="1"/>
</dbReference>
<accession>C8XF70</accession>
<reference evidence="4 5" key="2">
    <citation type="journal article" date="2010" name="Stand. Genomic Sci.">
        <title>Complete genome sequence of Nakamurella multipartita type strain (Y-104).</title>
        <authorList>
            <person name="Tice H."/>
            <person name="Mayilraj S."/>
            <person name="Sims D."/>
            <person name="Lapidus A."/>
            <person name="Nolan M."/>
            <person name="Lucas S."/>
            <person name="Glavina Del Rio T."/>
            <person name="Copeland A."/>
            <person name="Cheng J.F."/>
            <person name="Meincke L."/>
            <person name="Bruce D."/>
            <person name="Goodwin L."/>
            <person name="Pitluck S."/>
            <person name="Ivanova N."/>
            <person name="Mavromatis K."/>
            <person name="Ovchinnikova G."/>
            <person name="Pati A."/>
            <person name="Chen A."/>
            <person name="Palaniappan K."/>
            <person name="Land M."/>
            <person name="Hauser L."/>
            <person name="Chang Y.J."/>
            <person name="Jeffries C.D."/>
            <person name="Detter J.C."/>
            <person name="Brettin T."/>
            <person name="Rohde M."/>
            <person name="Goker M."/>
            <person name="Bristow J."/>
            <person name="Eisen J.A."/>
            <person name="Markowitz V."/>
            <person name="Hugenholtz P."/>
            <person name="Kyrpides N.C."/>
            <person name="Klenk H.P."/>
            <person name="Chen F."/>
        </authorList>
    </citation>
    <scope>NUCLEOTIDE SEQUENCE [LARGE SCALE GENOMIC DNA]</scope>
    <source>
        <strain evidence="5">ATCC 700099 / DSM 44233 / CIP 104796 / JCM 9543 / NBRC 105858 / Y-104</strain>
    </source>
</reference>
<dbReference type="STRING" id="479431.Namu_1561"/>
<dbReference type="PANTHER" id="PTHR13789">
    <property type="entry name" value="MONOOXYGENASE"/>
    <property type="match status" value="1"/>
</dbReference>
<dbReference type="KEGG" id="nml:Namu_1561"/>
<evidence type="ECO:0000259" key="3">
    <source>
        <dbReference type="Pfam" id="PF01494"/>
    </source>
</evidence>
<dbReference type="GO" id="GO:0004497">
    <property type="term" value="F:monooxygenase activity"/>
    <property type="evidence" value="ECO:0007669"/>
    <property type="project" value="UniProtKB-KW"/>
</dbReference>
<evidence type="ECO:0000256" key="2">
    <source>
        <dbReference type="ARBA" id="ARBA00023033"/>
    </source>
</evidence>
<dbReference type="RefSeq" id="WP_015746862.1">
    <property type="nucleotide sequence ID" value="NC_013235.1"/>
</dbReference>
<dbReference type="InterPro" id="IPR002938">
    <property type="entry name" value="FAD-bd"/>
</dbReference>
<dbReference type="Pfam" id="PF01494">
    <property type="entry name" value="FAD_binding_3"/>
    <property type="match status" value="2"/>
</dbReference>
<dbReference type="GO" id="GO:0071949">
    <property type="term" value="F:FAD binding"/>
    <property type="evidence" value="ECO:0007669"/>
    <property type="project" value="InterPro"/>
</dbReference>
<dbReference type="AlphaFoldDB" id="C8XF70"/>
<name>C8XF70_NAKMY</name>
<gene>
    <name evidence="4" type="ordered locus">Namu_1561</name>
</gene>
<dbReference type="Gene3D" id="3.50.50.60">
    <property type="entry name" value="FAD/NAD(P)-binding domain"/>
    <property type="match status" value="1"/>
</dbReference>
<protein>
    <submittedName>
        <fullName evidence="4">Monooxygenase FAD-binding</fullName>
    </submittedName>
</protein>
<sequence>MRVGIIGAGIGGLATAVGLQRAGVPVTVFERRDGAGDAGSGISLFGNGLAALDALGLGPAAREIGAVPGGIGPDTPAGQRRPDGRWLTRLPHSVQQTVAVVHRADLQRILLDALAPGTVHTGRPAQSVSVDGRTVDLAGGPETFDVVVAADGIGSRMRRDWPGDPGIRSAGYRAWRGVSAQPVDVTAGIGETVGRGLRFGIAPLADGRVYWFAVVSEPAGQPTGQPAGQPALDGPGPVLAAFGGWHRPIRDIVAATPPEAIRSLPIEELAGRLPTYRRGRCVLLGDAAHAMTPNLGQGGNQALEDAATLVALLTDPTIDGRDGRIDAAVAEYDRRRRPRTQRIARQAALLGRVLQARGPLTAWARDAALRFTPPAVAARGALAVQRWRPPAG</sequence>
<dbReference type="InterPro" id="IPR050493">
    <property type="entry name" value="FAD-dep_Monooxygenase_BioMet"/>
</dbReference>
<keyword evidence="5" id="KW-1185">Reference proteome</keyword>
<keyword evidence="1" id="KW-0560">Oxidoreductase</keyword>
<evidence type="ECO:0000313" key="5">
    <source>
        <dbReference type="Proteomes" id="UP000002218"/>
    </source>
</evidence>
<dbReference type="InParanoid" id="C8XF70"/>
<keyword evidence="2 4" id="KW-0503">Monooxygenase</keyword>
<dbReference type="InterPro" id="IPR036188">
    <property type="entry name" value="FAD/NAD-bd_sf"/>
</dbReference>
<proteinExistence type="predicted"/>
<dbReference type="eggNOG" id="COG0654">
    <property type="taxonomic scope" value="Bacteria"/>
</dbReference>
<dbReference type="HOGENOM" id="CLU_009665_19_5_11"/>
<dbReference type="EMBL" id="CP001737">
    <property type="protein sequence ID" value="ACV77956.1"/>
    <property type="molecule type" value="Genomic_DNA"/>
</dbReference>
<dbReference type="OrthoDB" id="9782160at2"/>
<dbReference type="PRINTS" id="PR00420">
    <property type="entry name" value="RNGMNOXGNASE"/>
</dbReference>
<evidence type="ECO:0000256" key="1">
    <source>
        <dbReference type="ARBA" id="ARBA00023002"/>
    </source>
</evidence>
<feature type="domain" description="FAD-binding" evidence="3">
    <location>
        <begin position="2"/>
        <end position="191"/>
    </location>
</feature>
<organism evidence="4 5">
    <name type="scientific">Nakamurella multipartita (strain ATCC 700099 / DSM 44233 / CIP 104796 / JCM 9543 / NBRC 105858 / Y-104)</name>
    <name type="common">Microsphaera multipartita</name>
    <dbReference type="NCBI Taxonomy" id="479431"/>
    <lineage>
        <taxon>Bacteria</taxon>
        <taxon>Bacillati</taxon>
        <taxon>Actinomycetota</taxon>
        <taxon>Actinomycetes</taxon>
        <taxon>Nakamurellales</taxon>
        <taxon>Nakamurellaceae</taxon>
        <taxon>Nakamurella</taxon>
    </lineage>
</organism>
<dbReference type="PANTHER" id="PTHR13789:SF309">
    <property type="entry name" value="PUTATIVE (AFU_ORTHOLOGUE AFUA_6G14510)-RELATED"/>
    <property type="match status" value="1"/>
</dbReference>
<reference evidence="5" key="1">
    <citation type="submission" date="2009-09" db="EMBL/GenBank/DDBJ databases">
        <title>The complete genome of Nakamurella multipartita DSM 44233.</title>
        <authorList>
            <consortium name="US DOE Joint Genome Institute (JGI-PGF)"/>
            <person name="Lucas S."/>
            <person name="Copeland A."/>
            <person name="Lapidus A."/>
            <person name="Glavina del Rio T."/>
            <person name="Dalin E."/>
            <person name="Tice H."/>
            <person name="Bruce D."/>
            <person name="Goodwin L."/>
            <person name="Pitluck S."/>
            <person name="Kyrpides N."/>
            <person name="Mavromatis K."/>
            <person name="Ivanova N."/>
            <person name="Ovchinnikova G."/>
            <person name="Sims D."/>
            <person name="Meincke L."/>
            <person name="Brettin T."/>
            <person name="Detter J.C."/>
            <person name="Han C."/>
            <person name="Larimer F."/>
            <person name="Land M."/>
            <person name="Hauser L."/>
            <person name="Markowitz V."/>
            <person name="Cheng J.-F."/>
            <person name="Hugenholtz P."/>
            <person name="Woyke T."/>
            <person name="Wu D."/>
            <person name="Klenk H.-P."/>
            <person name="Eisen J.A."/>
        </authorList>
    </citation>
    <scope>NUCLEOTIDE SEQUENCE [LARGE SCALE GENOMIC DNA]</scope>
    <source>
        <strain evidence="5">ATCC 700099 / DSM 44233 / CIP 104796 / JCM 9543 / NBRC 105858 / Y-104</strain>
    </source>
</reference>